<comment type="cofactor">
    <cofactor evidence="5">
        <name>FAD</name>
        <dbReference type="ChEBI" id="CHEBI:57692"/>
    </cofactor>
    <text evidence="5">Binds 1 FAD per subunit.</text>
</comment>
<feature type="binding site" evidence="5">
    <location>
        <position position="88"/>
    </location>
    <ligand>
        <name>FAD</name>
        <dbReference type="ChEBI" id="CHEBI:57692"/>
    </ligand>
</feature>
<keyword evidence="2 5" id="KW-0274">FAD</keyword>
<dbReference type="PANTHER" id="PTHR48105">
    <property type="entry name" value="THIOREDOXIN REDUCTASE 1-RELATED-RELATED"/>
    <property type="match status" value="1"/>
</dbReference>
<feature type="binding site" evidence="5">
    <location>
        <position position="128"/>
    </location>
    <ligand>
        <name>FAD</name>
        <dbReference type="ChEBI" id="CHEBI:57692"/>
    </ligand>
</feature>
<dbReference type="GO" id="GO:0004324">
    <property type="term" value="F:ferredoxin-NADP+ reductase activity"/>
    <property type="evidence" value="ECO:0007669"/>
    <property type="project" value="UniProtKB-UniRule"/>
</dbReference>
<protein>
    <recommendedName>
        <fullName evidence="5">Ferredoxin--NADP reductase</fullName>
        <shortName evidence="5">FNR</shortName>
        <shortName evidence="5">Fd-NADP(+) reductase</shortName>
        <ecNumber evidence="5">1.18.1.2</ecNumber>
    </recommendedName>
</protein>
<reference evidence="7 8" key="1">
    <citation type="submission" date="2019-02" db="EMBL/GenBank/DDBJ databases">
        <title>Aquabacterium sp. strain KMB7.</title>
        <authorList>
            <person name="Chen W.-M."/>
        </authorList>
    </citation>
    <scope>NUCLEOTIDE SEQUENCE [LARGE SCALE GENOMIC DNA]</scope>
    <source>
        <strain evidence="7 8">KMB7</strain>
    </source>
</reference>
<evidence type="ECO:0000256" key="3">
    <source>
        <dbReference type="ARBA" id="ARBA00022857"/>
    </source>
</evidence>
<dbReference type="Gene3D" id="3.50.50.60">
    <property type="entry name" value="FAD/NAD(P)-binding domain"/>
    <property type="match status" value="2"/>
</dbReference>
<dbReference type="SUPFAM" id="SSF51905">
    <property type="entry name" value="FAD/NAD(P)-binding domain"/>
    <property type="match status" value="2"/>
</dbReference>
<dbReference type="HAMAP" id="MF_01685">
    <property type="entry name" value="FENR2"/>
    <property type="match status" value="1"/>
</dbReference>
<evidence type="ECO:0000256" key="1">
    <source>
        <dbReference type="ARBA" id="ARBA00022630"/>
    </source>
</evidence>
<keyword evidence="1 5" id="KW-0285">Flavoprotein</keyword>
<comment type="similarity">
    <text evidence="5">Belongs to the ferredoxin--NADP reductase type 2 family.</text>
</comment>
<feature type="domain" description="FAD/NAD(P)-binding" evidence="6">
    <location>
        <begin position="5"/>
        <end position="302"/>
    </location>
</feature>
<accession>A0A4Q9GVH3</accession>
<evidence type="ECO:0000313" key="7">
    <source>
        <dbReference type="EMBL" id="TBO28691.1"/>
    </source>
</evidence>
<comment type="subunit">
    <text evidence="5">Homodimer.</text>
</comment>
<feature type="binding site" evidence="5">
    <location>
        <position position="41"/>
    </location>
    <ligand>
        <name>FAD</name>
        <dbReference type="ChEBI" id="CHEBI:57692"/>
    </ligand>
</feature>
<name>A0A4Q9GVH3_9BURK</name>
<comment type="caution">
    <text evidence="7">The sequence shown here is derived from an EMBL/GenBank/DDBJ whole genome shotgun (WGS) entry which is preliminary data.</text>
</comment>
<evidence type="ECO:0000256" key="5">
    <source>
        <dbReference type="HAMAP-Rule" id="MF_01685"/>
    </source>
</evidence>
<dbReference type="GO" id="GO:0050661">
    <property type="term" value="F:NADP binding"/>
    <property type="evidence" value="ECO:0007669"/>
    <property type="project" value="UniProtKB-UniRule"/>
</dbReference>
<proteinExistence type="inferred from homology"/>
<dbReference type="OrthoDB" id="9806179at2"/>
<feature type="binding site" evidence="5">
    <location>
        <position position="46"/>
    </location>
    <ligand>
        <name>FAD</name>
        <dbReference type="ChEBI" id="CHEBI:57692"/>
    </ligand>
</feature>
<dbReference type="InterPro" id="IPR023753">
    <property type="entry name" value="FAD/NAD-binding_dom"/>
</dbReference>
<dbReference type="EC" id="1.18.1.2" evidence="5"/>
<evidence type="ECO:0000313" key="8">
    <source>
        <dbReference type="Proteomes" id="UP000292120"/>
    </source>
</evidence>
<organism evidence="7 8">
    <name type="scientific">Aquabacterium lacunae</name>
    <dbReference type="NCBI Taxonomy" id="2528630"/>
    <lineage>
        <taxon>Bacteria</taxon>
        <taxon>Pseudomonadati</taxon>
        <taxon>Pseudomonadota</taxon>
        <taxon>Betaproteobacteria</taxon>
        <taxon>Burkholderiales</taxon>
        <taxon>Aquabacterium</taxon>
    </lineage>
</organism>
<keyword evidence="8" id="KW-1185">Reference proteome</keyword>
<evidence type="ECO:0000256" key="4">
    <source>
        <dbReference type="ARBA" id="ARBA00023002"/>
    </source>
</evidence>
<dbReference type="PRINTS" id="PR00469">
    <property type="entry name" value="PNDRDTASEII"/>
</dbReference>
<comment type="caution">
    <text evidence="5">Lacks conserved residue(s) required for the propagation of feature annotation.</text>
</comment>
<dbReference type="Proteomes" id="UP000292120">
    <property type="component" value="Unassembled WGS sequence"/>
</dbReference>
<dbReference type="InterPro" id="IPR050097">
    <property type="entry name" value="Ferredoxin-NADP_redctase_2"/>
</dbReference>
<evidence type="ECO:0000256" key="2">
    <source>
        <dbReference type="ARBA" id="ARBA00022827"/>
    </source>
</evidence>
<feature type="binding site" evidence="5">
    <location>
        <position position="297"/>
    </location>
    <ligand>
        <name>FAD</name>
        <dbReference type="ChEBI" id="CHEBI:57692"/>
    </ligand>
</feature>
<dbReference type="InterPro" id="IPR036188">
    <property type="entry name" value="FAD/NAD-bd_sf"/>
</dbReference>
<feature type="binding site" evidence="5">
    <location>
        <position position="338"/>
    </location>
    <ligand>
        <name>FAD</name>
        <dbReference type="ChEBI" id="CHEBI:57692"/>
    </ligand>
</feature>
<evidence type="ECO:0000259" key="6">
    <source>
        <dbReference type="Pfam" id="PF07992"/>
    </source>
</evidence>
<dbReference type="EMBL" id="SIXI01000006">
    <property type="protein sequence ID" value="TBO28691.1"/>
    <property type="molecule type" value="Genomic_DNA"/>
</dbReference>
<dbReference type="AlphaFoldDB" id="A0A4Q9GVH3"/>
<sequence>MIHTDAVVIGAGPAGLFQVFQLGLLGLQAHVIDALPEPGGQCVALYPDKPIYDIPGVPVCTGRSLTAQLLEQAAPFLSASRMHLGQQVDTLAVDDTVPLGAHRFTLHTDQGLAFRARAVFVAAGAGAFVPRALALPGLNGAPANLHHHLLGAAPWAGQHLTVAGGGDEALHTVLTLLDAPPAQAPARISLLHRRDQFQAEPALDVAVRDALAKGRVQLVLGVPQGVHQAADGRLLAIDLAQADGSHVHTTDHLLVQLGLSPKLGPLSDWGLPMARKQINVDPATFASGVPGVYAVGDINTYPGKKRLLLCAFHEATLAAHAASALLNPDTPQHLLYTTTSPLLLQRLGRA</sequence>
<keyword evidence="4 5" id="KW-0560">Oxidoreductase</keyword>
<gene>
    <name evidence="7" type="ORF">EYS42_13815</name>
</gene>
<dbReference type="Pfam" id="PF07992">
    <property type="entry name" value="Pyr_redox_2"/>
    <property type="match status" value="1"/>
</dbReference>
<dbReference type="PRINTS" id="PR00368">
    <property type="entry name" value="FADPNR"/>
</dbReference>
<comment type="catalytic activity">
    <reaction evidence="5">
        <text>2 reduced [2Fe-2S]-[ferredoxin] + NADP(+) + H(+) = 2 oxidized [2Fe-2S]-[ferredoxin] + NADPH</text>
        <dbReference type="Rhea" id="RHEA:20125"/>
        <dbReference type="Rhea" id="RHEA-COMP:10000"/>
        <dbReference type="Rhea" id="RHEA-COMP:10001"/>
        <dbReference type="ChEBI" id="CHEBI:15378"/>
        <dbReference type="ChEBI" id="CHEBI:33737"/>
        <dbReference type="ChEBI" id="CHEBI:33738"/>
        <dbReference type="ChEBI" id="CHEBI:57783"/>
        <dbReference type="ChEBI" id="CHEBI:58349"/>
        <dbReference type="EC" id="1.18.1.2"/>
    </reaction>
</comment>
<keyword evidence="3 5" id="KW-0521">NADP</keyword>
<dbReference type="RefSeq" id="WP_130968782.1">
    <property type="nucleotide sequence ID" value="NZ_SIXI01000006.1"/>
</dbReference>
<dbReference type="GO" id="GO:0050660">
    <property type="term" value="F:flavin adenine dinucleotide binding"/>
    <property type="evidence" value="ECO:0007669"/>
    <property type="project" value="UniProtKB-UniRule"/>
</dbReference>
<feature type="binding site" evidence="5">
    <location>
        <position position="33"/>
    </location>
    <ligand>
        <name>FAD</name>
        <dbReference type="ChEBI" id="CHEBI:57692"/>
    </ligand>
</feature>
<dbReference type="InterPro" id="IPR022890">
    <property type="entry name" value="Fd--NADP_Rdtase_type_2"/>
</dbReference>